<evidence type="ECO:0000313" key="3">
    <source>
        <dbReference type="Proteomes" id="UP000824504"/>
    </source>
</evidence>
<reference evidence="2 3" key="1">
    <citation type="submission" date="2021-07" db="EMBL/GenBank/DDBJ databases">
        <title>complete genome sequencing of Tessaracoccus sp.J1M15.</title>
        <authorList>
            <person name="Bae J.-W."/>
            <person name="Kim D.-y."/>
        </authorList>
    </citation>
    <scope>NUCLEOTIDE SEQUENCE [LARGE SCALE GENOMIC DNA]</scope>
    <source>
        <strain evidence="2 3">J1M15</strain>
    </source>
</reference>
<evidence type="ECO:0000256" key="1">
    <source>
        <dbReference type="SAM" id="SignalP"/>
    </source>
</evidence>
<evidence type="ECO:0000313" key="2">
    <source>
        <dbReference type="EMBL" id="QXT62810.1"/>
    </source>
</evidence>
<keyword evidence="1" id="KW-0732">Signal</keyword>
<feature type="signal peptide" evidence="1">
    <location>
        <begin position="1"/>
        <end position="19"/>
    </location>
</feature>
<sequence length="137" mass="13974">MNRRLVSCALAVTVVVGLAGCSGGSNQSVADACASLNEPLSEVVTVLQDTSNSLDTDPQGAVDAWTQLAVTFGTLTASVSNTEVKEALDATRQDVAAVRDVLQQLVDGDTTSEASLETAKAEMQGSLSSLAGLCQQG</sequence>
<organism evidence="2 3">
    <name type="scientific">Tessaracoccus palaemonis</name>
    <dbReference type="NCBI Taxonomy" id="2829499"/>
    <lineage>
        <taxon>Bacteria</taxon>
        <taxon>Bacillati</taxon>
        <taxon>Actinomycetota</taxon>
        <taxon>Actinomycetes</taxon>
        <taxon>Propionibacteriales</taxon>
        <taxon>Propionibacteriaceae</taxon>
        <taxon>Tessaracoccus</taxon>
    </lineage>
</organism>
<dbReference type="RefSeq" id="WP_219082043.1">
    <property type="nucleotide sequence ID" value="NZ_CP079216.1"/>
</dbReference>
<dbReference type="EMBL" id="CP079216">
    <property type="protein sequence ID" value="QXT62810.1"/>
    <property type="molecule type" value="Genomic_DNA"/>
</dbReference>
<dbReference type="PROSITE" id="PS51257">
    <property type="entry name" value="PROKAR_LIPOPROTEIN"/>
    <property type="match status" value="1"/>
</dbReference>
<accession>A0ABX8SHN6</accession>
<evidence type="ECO:0008006" key="4">
    <source>
        <dbReference type="Google" id="ProtNLM"/>
    </source>
</evidence>
<protein>
    <recommendedName>
        <fullName evidence="4">Lipoprotein</fullName>
    </recommendedName>
</protein>
<gene>
    <name evidence="2" type="ORF">KDB89_13945</name>
</gene>
<dbReference type="Proteomes" id="UP000824504">
    <property type="component" value="Chromosome"/>
</dbReference>
<name>A0ABX8SHN6_9ACTN</name>
<feature type="chain" id="PRO_5047074355" description="Lipoprotein" evidence="1">
    <location>
        <begin position="20"/>
        <end position="137"/>
    </location>
</feature>
<keyword evidence="3" id="KW-1185">Reference proteome</keyword>
<proteinExistence type="predicted"/>